<keyword evidence="5 7" id="KW-0472">Membrane</keyword>
<dbReference type="OrthoDB" id="6500128at2759"/>
<dbReference type="InterPro" id="IPR050173">
    <property type="entry name" value="ABC_transporter_C-like"/>
</dbReference>
<dbReference type="GO" id="GO:0042626">
    <property type="term" value="F:ATPase-coupled transmembrane transporter activity"/>
    <property type="evidence" value="ECO:0007669"/>
    <property type="project" value="TreeGrafter"/>
</dbReference>
<keyword evidence="2" id="KW-0547">Nucleotide-binding</keyword>
<keyword evidence="10" id="KW-1185">Reference proteome</keyword>
<dbReference type="AlphaFoldDB" id="A0A0L0STU0"/>
<evidence type="ECO:0000256" key="6">
    <source>
        <dbReference type="SAM" id="MobiDB-lite"/>
    </source>
</evidence>
<reference evidence="9 10" key="1">
    <citation type="submission" date="2009-11" db="EMBL/GenBank/DDBJ databases">
        <title>Annotation of Allomyces macrogynus ATCC 38327.</title>
        <authorList>
            <consortium name="The Broad Institute Genome Sequencing Platform"/>
            <person name="Russ C."/>
            <person name="Cuomo C."/>
            <person name="Burger G."/>
            <person name="Gray M.W."/>
            <person name="Holland P.W.H."/>
            <person name="King N."/>
            <person name="Lang F.B.F."/>
            <person name="Roger A.J."/>
            <person name="Ruiz-Trillo I."/>
            <person name="Young S.K."/>
            <person name="Zeng Q."/>
            <person name="Gargeya S."/>
            <person name="Fitzgerald M."/>
            <person name="Haas B."/>
            <person name="Abouelleil A."/>
            <person name="Alvarado L."/>
            <person name="Arachchi H.M."/>
            <person name="Berlin A."/>
            <person name="Chapman S.B."/>
            <person name="Gearin G."/>
            <person name="Goldberg J."/>
            <person name="Griggs A."/>
            <person name="Gujja S."/>
            <person name="Hansen M."/>
            <person name="Heiman D."/>
            <person name="Howarth C."/>
            <person name="Larimer J."/>
            <person name="Lui A."/>
            <person name="MacDonald P.J.P."/>
            <person name="McCowen C."/>
            <person name="Montmayeur A."/>
            <person name="Murphy C."/>
            <person name="Neiman D."/>
            <person name="Pearson M."/>
            <person name="Priest M."/>
            <person name="Roberts A."/>
            <person name="Saif S."/>
            <person name="Shea T."/>
            <person name="Sisk P."/>
            <person name="Stolte C."/>
            <person name="Sykes S."/>
            <person name="Wortman J."/>
            <person name="Nusbaum C."/>
            <person name="Birren B."/>
        </authorList>
    </citation>
    <scope>NUCLEOTIDE SEQUENCE [LARGE SCALE GENOMIC DNA]</scope>
    <source>
        <strain evidence="9 10">ATCC 38327</strain>
    </source>
</reference>
<dbReference type="STRING" id="578462.A0A0L0STU0"/>
<dbReference type="InterPro" id="IPR036640">
    <property type="entry name" value="ABC1_TM_sf"/>
</dbReference>
<dbReference type="PANTHER" id="PTHR24223">
    <property type="entry name" value="ATP-BINDING CASSETTE SUB-FAMILY C"/>
    <property type="match status" value="1"/>
</dbReference>
<feature type="region of interest" description="Disordered" evidence="6">
    <location>
        <begin position="226"/>
        <end position="252"/>
    </location>
</feature>
<keyword evidence="8" id="KW-0732">Signal</keyword>
<keyword evidence="3" id="KW-0067">ATP-binding</keyword>
<dbReference type="GO" id="GO:0016020">
    <property type="term" value="C:membrane"/>
    <property type="evidence" value="ECO:0007669"/>
    <property type="project" value="InterPro"/>
</dbReference>
<evidence type="ECO:0000256" key="8">
    <source>
        <dbReference type="SAM" id="SignalP"/>
    </source>
</evidence>
<evidence type="ECO:0000256" key="1">
    <source>
        <dbReference type="ARBA" id="ARBA00022692"/>
    </source>
</evidence>
<keyword evidence="1 7" id="KW-0812">Transmembrane</keyword>
<organism evidence="9 10">
    <name type="scientific">Allomyces macrogynus (strain ATCC 38327)</name>
    <name type="common">Allomyces javanicus var. macrogynus</name>
    <dbReference type="NCBI Taxonomy" id="578462"/>
    <lineage>
        <taxon>Eukaryota</taxon>
        <taxon>Fungi</taxon>
        <taxon>Fungi incertae sedis</taxon>
        <taxon>Blastocladiomycota</taxon>
        <taxon>Blastocladiomycetes</taxon>
        <taxon>Blastocladiales</taxon>
        <taxon>Blastocladiaceae</taxon>
        <taxon>Allomyces</taxon>
    </lineage>
</organism>
<accession>A0A0L0STU0</accession>
<evidence type="ECO:0000256" key="4">
    <source>
        <dbReference type="ARBA" id="ARBA00022989"/>
    </source>
</evidence>
<evidence type="ECO:0000313" key="10">
    <source>
        <dbReference type="Proteomes" id="UP000054350"/>
    </source>
</evidence>
<protein>
    <recommendedName>
        <fullName evidence="11">ABC transmembrane type-1 domain-containing protein</fullName>
    </recommendedName>
</protein>
<proteinExistence type="predicted"/>
<feature type="transmembrane region" description="Helical" evidence="7">
    <location>
        <begin position="60"/>
        <end position="81"/>
    </location>
</feature>
<dbReference type="VEuPathDB" id="FungiDB:AMAG_19217"/>
<dbReference type="Proteomes" id="UP000054350">
    <property type="component" value="Unassembled WGS sequence"/>
</dbReference>
<sequence length="294" mass="32223">MTMTWQIVHALFSKALALTMAHVLLSRSFQFVVVAAVDALCFLIYLRYSLVGVMGISMGHALPIVYSSLAMVLFISSALVYHRAITLAQDAILAASSDDMLTPSLEPFVSLWQRATFSWLTLLMHRGSQHALQLGDLGDLVTEDTSAVALEAWLAIRLDFLSNVTVMACGILILLCGVSSAGFAGLAMAWSMTNIDPCSHFVNWLALMEMNMISIERILEYSDLEGETSGGTTPTTDEWPTDGAIKSSTSLSSTRRRRRLSCRTCRLRCGRAKSVASLAEPERASRVWRSRSCA</sequence>
<dbReference type="GO" id="GO:0005524">
    <property type="term" value="F:ATP binding"/>
    <property type="evidence" value="ECO:0007669"/>
    <property type="project" value="UniProtKB-KW"/>
</dbReference>
<dbReference type="Gene3D" id="1.20.1560.10">
    <property type="entry name" value="ABC transporter type 1, transmembrane domain"/>
    <property type="match status" value="1"/>
</dbReference>
<feature type="signal peptide" evidence="8">
    <location>
        <begin position="1"/>
        <end position="17"/>
    </location>
</feature>
<evidence type="ECO:0000256" key="5">
    <source>
        <dbReference type="ARBA" id="ARBA00023136"/>
    </source>
</evidence>
<feature type="transmembrane region" description="Helical" evidence="7">
    <location>
        <begin position="27"/>
        <end position="48"/>
    </location>
</feature>
<gene>
    <name evidence="9" type="ORF">AMAG_19217</name>
</gene>
<evidence type="ECO:0000313" key="9">
    <source>
        <dbReference type="EMBL" id="KNE65815.1"/>
    </source>
</evidence>
<reference evidence="10" key="2">
    <citation type="submission" date="2009-11" db="EMBL/GenBank/DDBJ databases">
        <title>The Genome Sequence of Allomyces macrogynus strain ATCC 38327.</title>
        <authorList>
            <consortium name="The Broad Institute Genome Sequencing Platform"/>
            <person name="Russ C."/>
            <person name="Cuomo C."/>
            <person name="Shea T."/>
            <person name="Young S.K."/>
            <person name="Zeng Q."/>
            <person name="Koehrsen M."/>
            <person name="Haas B."/>
            <person name="Borodovsky M."/>
            <person name="Guigo R."/>
            <person name="Alvarado L."/>
            <person name="Berlin A."/>
            <person name="Borenstein D."/>
            <person name="Chen Z."/>
            <person name="Engels R."/>
            <person name="Freedman E."/>
            <person name="Gellesch M."/>
            <person name="Goldberg J."/>
            <person name="Griggs A."/>
            <person name="Gujja S."/>
            <person name="Heiman D."/>
            <person name="Hepburn T."/>
            <person name="Howarth C."/>
            <person name="Jen D."/>
            <person name="Larson L."/>
            <person name="Lewis B."/>
            <person name="Mehta T."/>
            <person name="Park D."/>
            <person name="Pearson M."/>
            <person name="Roberts A."/>
            <person name="Saif S."/>
            <person name="Shenoy N."/>
            <person name="Sisk P."/>
            <person name="Stolte C."/>
            <person name="Sykes S."/>
            <person name="Walk T."/>
            <person name="White J."/>
            <person name="Yandava C."/>
            <person name="Burger G."/>
            <person name="Gray M.W."/>
            <person name="Holland P.W.H."/>
            <person name="King N."/>
            <person name="Lang F.B.F."/>
            <person name="Roger A.J."/>
            <person name="Ruiz-Trillo I."/>
            <person name="Lander E."/>
            <person name="Nusbaum C."/>
        </authorList>
    </citation>
    <scope>NUCLEOTIDE SEQUENCE [LARGE SCALE GENOMIC DNA]</scope>
    <source>
        <strain evidence="10">ATCC 38327</strain>
    </source>
</reference>
<evidence type="ECO:0000256" key="3">
    <source>
        <dbReference type="ARBA" id="ARBA00022840"/>
    </source>
</evidence>
<evidence type="ECO:0008006" key="11">
    <source>
        <dbReference type="Google" id="ProtNLM"/>
    </source>
</evidence>
<evidence type="ECO:0000256" key="2">
    <source>
        <dbReference type="ARBA" id="ARBA00022741"/>
    </source>
</evidence>
<evidence type="ECO:0000256" key="7">
    <source>
        <dbReference type="SAM" id="Phobius"/>
    </source>
</evidence>
<feature type="transmembrane region" description="Helical" evidence="7">
    <location>
        <begin position="164"/>
        <end position="190"/>
    </location>
</feature>
<dbReference type="EMBL" id="GG745348">
    <property type="protein sequence ID" value="KNE65815.1"/>
    <property type="molecule type" value="Genomic_DNA"/>
</dbReference>
<keyword evidence="4 7" id="KW-1133">Transmembrane helix</keyword>
<feature type="chain" id="PRO_5005547990" description="ABC transmembrane type-1 domain-containing protein" evidence="8">
    <location>
        <begin position="18"/>
        <end position="294"/>
    </location>
</feature>
<name>A0A0L0STU0_ALLM3</name>